<accession>A0ABS5GIL3</accession>
<comment type="similarity">
    <text evidence="2">Belongs to the complex I 51 kDa subunit family.</text>
</comment>
<feature type="domain" description="NADH-ubiquinone oxidoreductase 51kDa subunit iron-sulphur binding" evidence="7">
    <location>
        <begin position="441"/>
        <end position="480"/>
    </location>
</feature>
<dbReference type="SUPFAM" id="SSF142984">
    <property type="entry name" value="Nqo1 middle domain-like"/>
    <property type="match status" value="1"/>
</dbReference>
<dbReference type="PANTHER" id="PTHR43578">
    <property type="entry name" value="NADH-QUINONE OXIDOREDUCTASE SUBUNIT F"/>
    <property type="match status" value="1"/>
</dbReference>
<evidence type="ECO:0000313" key="9">
    <source>
        <dbReference type="Proteomes" id="UP001314635"/>
    </source>
</evidence>
<dbReference type="Pfam" id="PF10589">
    <property type="entry name" value="NADH_4Fe-4S"/>
    <property type="match status" value="1"/>
</dbReference>
<dbReference type="InterPro" id="IPR001949">
    <property type="entry name" value="NADH-UbQ_OxRdtase_51kDa_CS"/>
</dbReference>
<evidence type="ECO:0000259" key="7">
    <source>
        <dbReference type="SMART" id="SM00928"/>
    </source>
</evidence>
<reference evidence="9" key="1">
    <citation type="journal article" date="2021" name="ISME J.">
        <title>Evolutionary origin and ecological implication of a unique nif island in free-living Bradyrhizobium lineages.</title>
        <authorList>
            <person name="Tao J."/>
        </authorList>
    </citation>
    <scope>NUCLEOTIDE SEQUENCE [LARGE SCALE GENOMIC DNA]</scope>
    <source>
        <strain evidence="9">SZCCT0094</strain>
    </source>
</reference>
<dbReference type="SUPFAM" id="SSF52833">
    <property type="entry name" value="Thioredoxin-like"/>
    <property type="match status" value="1"/>
</dbReference>
<protein>
    <submittedName>
        <fullName evidence="8">NAD(P)H-dependent oxidoreductase subunit E</fullName>
    </submittedName>
</protein>
<dbReference type="Gene3D" id="1.10.10.1590">
    <property type="entry name" value="NADH-quinone oxidoreductase subunit E"/>
    <property type="match status" value="1"/>
</dbReference>
<keyword evidence="5" id="KW-0408">Iron</keyword>
<keyword evidence="6" id="KW-0411">Iron-sulfur</keyword>
<dbReference type="PANTHER" id="PTHR43578:SF3">
    <property type="entry name" value="NADH-QUINONE OXIDOREDUCTASE SUBUNIT F"/>
    <property type="match status" value="1"/>
</dbReference>
<dbReference type="EMBL" id="JAFCLK010000058">
    <property type="protein sequence ID" value="MBR1141183.1"/>
    <property type="molecule type" value="Genomic_DNA"/>
</dbReference>
<name>A0ABS5GIL3_9BRAD</name>
<dbReference type="SMART" id="SM00928">
    <property type="entry name" value="NADH_4Fe-4S"/>
    <property type="match status" value="1"/>
</dbReference>
<dbReference type="Pfam" id="PF01512">
    <property type="entry name" value="Complex1_51K"/>
    <property type="match status" value="1"/>
</dbReference>
<dbReference type="InterPro" id="IPR019575">
    <property type="entry name" value="Nuop51_4Fe4S-bd"/>
</dbReference>
<dbReference type="InterPro" id="IPR037207">
    <property type="entry name" value="Nuop51_4Fe4S-bd_sf"/>
</dbReference>
<evidence type="ECO:0000256" key="3">
    <source>
        <dbReference type="ARBA" id="ARBA00022485"/>
    </source>
</evidence>
<dbReference type="PROSITE" id="PS00645">
    <property type="entry name" value="COMPLEX1_51K_2"/>
    <property type="match status" value="1"/>
</dbReference>
<proteinExistence type="inferred from homology"/>
<dbReference type="Proteomes" id="UP001314635">
    <property type="component" value="Unassembled WGS sequence"/>
</dbReference>
<keyword evidence="3" id="KW-0004">4Fe-4S</keyword>
<evidence type="ECO:0000256" key="4">
    <source>
        <dbReference type="ARBA" id="ARBA00022723"/>
    </source>
</evidence>
<comment type="caution">
    <text evidence="8">The sequence shown here is derived from an EMBL/GenBank/DDBJ whole genome shotgun (WGS) entry which is preliminary data.</text>
</comment>
<dbReference type="InterPro" id="IPR037225">
    <property type="entry name" value="Nuo51_FMN-bd_sf"/>
</dbReference>
<evidence type="ECO:0000313" key="8">
    <source>
        <dbReference type="EMBL" id="MBR1141183.1"/>
    </source>
</evidence>
<dbReference type="SUPFAM" id="SSF142019">
    <property type="entry name" value="Nqo1 FMN-binding domain-like"/>
    <property type="match status" value="1"/>
</dbReference>
<gene>
    <name evidence="8" type="ORF">JQ619_36100</name>
</gene>
<dbReference type="InterPro" id="IPR041921">
    <property type="entry name" value="NuoE_N"/>
</dbReference>
<keyword evidence="4" id="KW-0479">Metal-binding</keyword>
<evidence type="ECO:0000256" key="1">
    <source>
        <dbReference type="ARBA" id="ARBA00001917"/>
    </source>
</evidence>
<sequence>MSNHLIRTIDGAVVNIVDDVLAHHDATSDRALEILLQLRDRLGGITDDVLVRVADGLKLSRAELYELATFYPSVRYHPTAVATRAAACEDLVCALVRSPHSAEEREATRDESYLCGGSACRGRCDSAQDVVGTGSNVVHADKANWRTLESYRSAGGYGYVERLRRGDVDAADVLAAIERSGSASSVVRKWRAVRDQHGEPVVIANASEGELGTFKDRHILERDPHGVIDAALVAIAVVGARRLIIYLRDDYDHLYRELQQVINEMRVAGLGADVEFDLRRSGGAYICGEETALIASLEGQRGRPREQPPFPTTHGLFGRPTLVQNIETLYRLRAAWGMRVEASLPVTRLLDPAVRIFSVSGRVCCPGVQLMASLPNIAALIAACGGMTEGEELGGVVLGGAAGSILTAEQCRLPLDDLLRAGIRIGSGSSVIVFAQRDDVRWIAAKMAAFLARESCGQCTPCRVGTSKMAGMLAGGPLDPVLMRSLAEVMREASICGLGRSAGQFLAGAAERLQGSAECR</sequence>
<dbReference type="Gene3D" id="1.20.1440.230">
    <property type="entry name" value="NADH-ubiquinone oxidoreductase 51kDa subunit, iron-sulphur binding domain"/>
    <property type="match status" value="1"/>
</dbReference>
<evidence type="ECO:0000256" key="2">
    <source>
        <dbReference type="ARBA" id="ARBA00007523"/>
    </source>
</evidence>
<dbReference type="InterPro" id="IPR036249">
    <property type="entry name" value="Thioredoxin-like_sf"/>
</dbReference>
<dbReference type="RefSeq" id="WP_172243899.1">
    <property type="nucleotide sequence ID" value="NZ_JABFDP010000057.1"/>
</dbReference>
<evidence type="ECO:0000256" key="6">
    <source>
        <dbReference type="ARBA" id="ARBA00023014"/>
    </source>
</evidence>
<dbReference type="SUPFAM" id="SSF140490">
    <property type="entry name" value="Nqo1C-terminal domain-like"/>
    <property type="match status" value="1"/>
</dbReference>
<evidence type="ECO:0000256" key="5">
    <source>
        <dbReference type="ARBA" id="ARBA00023004"/>
    </source>
</evidence>
<organism evidence="8 9">
    <name type="scientific">Bradyrhizobium denitrificans</name>
    <dbReference type="NCBI Taxonomy" id="2734912"/>
    <lineage>
        <taxon>Bacteria</taxon>
        <taxon>Pseudomonadati</taxon>
        <taxon>Pseudomonadota</taxon>
        <taxon>Alphaproteobacteria</taxon>
        <taxon>Hyphomicrobiales</taxon>
        <taxon>Nitrobacteraceae</taxon>
        <taxon>Bradyrhizobium</taxon>
    </lineage>
</organism>
<dbReference type="Pfam" id="PF01257">
    <property type="entry name" value="2Fe-2S_thioredx"/>
    <property type="match status" value="1"/>
</dbReference>
<dbReference type="Gene3D" id="3.10.20.600">
    <property type="match status" value="1"/>
</dbReference>
<comment type="cofactor">
    <cofactor evidence="1">
        <name>FMN</name>
        <dbReference type="ChEBI" id="CHEBI:58210"/>
    </cofactor>
</comment>
<dbReference type="InterPro" id="IPR011538">
    <property type="entry name" value="Nuo51_FMN-bd"/>
</dbReference>
<keyword evidence="9" id="KW-1185">Reference proteome</keyword>
<dbReference type="Gene3D" id="3.40.50.11540">
    <property type="entry name" value="NADH-ubiquinone oxidoreductase 51kDa subunit"/>
    <property type="match status" value="1"/>
</dbReference>